<protein>
    <submittedName>
        <fullName evidence="3">Uncharacterized protein</fullName>
    </submittedName>
</protein>
<evidence type="ECO:0000256" key="2">
    <source>
        <dbReference type="SAM" id="Phobius"/>
    </source>
</evidence>
<proteinExistence type="predicted"/>
<keyword evidence="2" id="KW-1133">Transmembrane helix</keyword>
<feature type="transmembrane region" description="Helical" evidence="2">
    <location>
        <begin position="23"/>
        <end position="42"/>
    </location>
</feature>
<name>A0ABX0Y3W4_9ACTN</name>
<dbReference type="EMBL" id="JAATVY010000016">
    <property type="protein sequence ID" value="NJC72113.1"/>
    <property type="molecule type" value="Genomic_DNA"/>
</dbReference>
<sequence>MTALPIAYGVPCTHKCGPAWHGLIYLAVLAAVVLVVIARAGYFGQLRHRIRHVGHSPHRNKHHPSTGAGRRHH</sequence>
<feature type="region of interest" description="Disordered" evidence="1">
    <location>
        <begin position="53"/>
        <end position="73"/>
    </location>
</feature>
<reference evidence="3 4" key="1">
    <citation type="submission" date="2020-03" db="EMBL/GenBank/DDBJ databases">
        <title>WGS of the type strain of Planosporangium spp.</title>
        <authorList>
            <person name="Thawai C."/>
        </authorList>
    </citation>
    <scope>NUCLEOTIDE SEQUENCE [LARGE SCALE GENOMIC DNA]</scope>
    <source>
        <strain evidence="3 4">TBRC 5610</strain>
    </source>
</reference>
<keyword evidence="4" id="KW-1185">Reference proteome</keyword>
<comment type="caution">
    <text evidence="3">The sequence shown here is derived from an EMBL/GenBank/DDBJ whole genome shotgun (WGS) entry which is preliminary data.</text>
</comment>
<dbReference type="Proteomes" id="UP000722989">
    <property type="component" value="Unassembled WGS sequence"/>
</dbReference>
<gene>
    <name evidence="3" type="ORF">HC031_20680</name>
</gene>
<accession>A0ABX0Y3W4</accession>
<keyword evidence="2" id="KW-0472">Membrane</keyword>
<organism evidence="3 4">
    <name type="scientific">Planosporangium thailandense</name>
    <dbReference type="NCBI Taxonomy" id="765197"/>
    <lineage>
        <taxon>Bacteria</taxon>
        <taxon>Bacillati</taxon>
        <taxon>Actinomycetota</taxon>
        <taxon>Actinomycetes</taxon>
        <taxon>Micromonosporales</taxon>
        <taxon>Micromonosporaceae</taxon>
        <taxon>Planosporangium</taxon>
    </lineage>
</organism>
<evidence type="ECO:0000313" key="3">
    <source>
        <dbReference type="EMBL" id="NJC72113.1"/>
    </source>
</evidence>
<evidence type="ECO:0000256" key="1">
    <source>
        <dbReference type="SAM" id="MobiDB-lite"/>
    </source>
</evidence>
<dbReference type="RefSeq" id="WP_167927023.1">
    <property type="nucleotide sequence ID" value="NZ_JAATVY010000016.1"/>
</dbReference>
<keyword evidence="2" id="KW-0812">Transmembrane</keyword>
<evidence type="ECO:0000313" key="4">
    <source>
        <dbReference type="Proteomes" id="UP000722989"/>
    </source>
</evidence>